<feature type="domain" description="SbsA Ig-like" evidence="3">
    <location>
        <begin position="5238"/>
        <end position="5357"/>
    </location>
</feature>
<proteinExistence type="predicted"/>
<name>A0A4Q7LFF1_9BURK</name>
<reference evidence="4 5" key="1">
    <citation type="submission" date="2019-02" db="EMBL/GenBank/DDBJ databases">
        <title>Genomic Encyclopedia of Type Strains, Phase IV (KMG-IV): sequencing the most valuable type-strain genomes for metagenomic binning, comparative biology and taxonomic classification.</title>
        <authorList>
            <person name="Goeker M."/>
        </authorList>
    </citation>
    <scope>NUCLEOTIDE SEQUENCE [LARGE SCALE GENOMIC DNA]</scope>
    <source>
        <strain evidence="4 5">DSM 10617</strain>
    </source>
</reference>
<organism evidence="4 5">
    <name type="scientific">Sphaerotilus mobilis</name>
    <dbReference type="NCBI Taxonomy" id="47994"/>
    <lineage>
        <taxon>Bacteria</taxon>
        <taxon>Pseudomonadati</taxon>
        <taxon>Pseudomonadota</taxon>
        <taxon>Betaproteobacteria</taxon>
        <taxon>Burkholderiales</taxon>
        <taxon>Sphaerotilaceae</taxon>
        <taxon>Sphaerotilus</taxon>
    </lineage>
</organism>
<evidence type="ECO:0000256" key="1">
    <source>
        <dbReference type="ARBA" id="ARBA00022729"/>
    </source>
</evidence>
<evidence type="ECO:0000313" key="4">
    <source>
        <dbReference type="EMBL" id="RZS52894.1"/>
    </source>
</evidence>
<comment type="caution">
    <text evidence="4">The sequence shown here is derived from an EMBL/GenBank/DDBJ whole genome shotgun (WGS) entry which is preliminary data.</text>
</comment>
<dbReference type="InterPro" id="IPR014755">
    <property type="entry name" value="Cu-Rt/internalin_Ig-like"/>
</dbReference>
<dbReference type="RefSeq" id="WP_130482381.1">
    <property type="nucleotide sequence ID" value="NZ_SGWV01000010.1"/>
</dbReference>
<feature type="compositionally biased region" description="Basic and acidic residues" evidence="2">
    <location>
        <begin position="162"/>
        <end position="174"/>
    </location>
</feature>
<feature type="compositionally biased region" description="Polar residues" evidence="2">
    <location>
        <begin position="152"/>
        <end position="161"/>
    </location>
</feature>
<protein>
    <submittedName>
        <fullName evidence="4">Ig-like domain-containing protein</fullName>
    </submittedName>
</protein>
<gene>
    <name evidence="4" type="ORF">EV685_2515</name>
</gene>
<feature type="compositionally biased region" description="Basic and acidic residues" evidence="2">
    <location>
        <begin position="116"/>
        <end position="135"/>
    </location>
</feature>
<feature type="non-terminal residue" evidence="4">
    <location>
        <position position="5811"/>
    </location>
</feature>
<feature type="region of interest" description="Disordered" evidence="2">
    <location>
        <begin position="611"/>
        <end position="633"/>
    </location>
</feature>
<accession>A0A4Q7LFF1</accession>
<feature type="region of interest" description="Disordered" evidence="2">
    <location>
        <begin position="1614"/>
        <end position="1634"/>
    </location>
</feature>
<evidence type="ECO:0000259" key="3">
    <source>
        <dbReference type="Pfam" id="PF13205"/>
    </source>
</evidence>
<dbReference type="OrthoDB" id="4648428at2"/>
<keyword evidence="1" id="KW-0732">Signal</keyword>
<evidence type="ECO:0000256" key="2">
    <source>
        <dbReference type="SAM" id="MobiDB-lite"/>
    </source>
</evidence>
<dbReference type="Proteomes" id="UP000293433">
    <property type="component" value="Unassembled WGS sequence"/>
</dbReference>
<dbReference type="InterPro" id="IPR032812">
    <property type="entry name" value="SbsA_Ig"/>
</dbReference>
<feature type="compositionally biased region" description="Basic and acidic residues" evidence="2">
    <location>
        <begin position="612"/>
        <end position="623"/>
    </location>
</feature>
<keyword evidence="5" id="KW-1185">Reference proteome</keyword>
<dbReference type="Gene3D" id="2.60.40.1220">
    <property type="match status" value="1"/>
</dbReference>
<feature type="region of interest" description="Disordered" evidence="2">
    <location>
        <begin position="100"/>
        <end position="175"/>
    </location>
</feature>
<dbReference type="Pfam" id="PF13205">
    <property type="entry name" value="Big_5"/>
    <property type="match status" value="1"/>
</dbReference>
<sequence length="5811" mass="588233">MSNTTAVQIADAADLFKKLSIKNIRDIRALDVDLLIVMANGERIIVSGGAVQALTQPDWPMVFADGTVTLAQLFQKIEEISLSPEANLTASSQEITRYNRNNAQVKKPAGSADEDAPAKSDPVEKAGKTRQHEPVVEPVRVAPKEAAPVQGQLDNGTTTQRHVADTEVNSDRSDNWNWTWPTLAGIFGGLLALTGKTGSNDNPTEASSAPSRLTGVVALGKMTQAEVLVYDENGRLLNKGGKAVALNDADGSYSVDLATGYKGLVTVVVRDTNSGGNYYDEATGEFTDLDADLRAVLVVGGGAQTAHVTALTELAARKAGLAVGEDSVRELIAAVGREAAITEVKKAMAAVADVFEVTDLLTSTPITTNEGAEPNAQFAALSQREQNHGLALALISGLQAAAGKANAGDTLTLLASVLNYSDRPGFETTLIWRASEGSEMDASAVQDLLYSGAPNVPFEPTQAYPSLQAYIEDNQIAMRKPVVLARGESQNVVLDREDLVNGALTVQGTVGSTAVMKLKAGDVTLSLTAQVLDVGGVVGGQATFKLTQDQLLELGQQLTTITVTASTTDRAGNTRTAVAFAQLEATVAVMIDTVLPSARVVGLELEGNNDSHYAERPAGHAEGQEAAYGSTDDGVTNINIQDVRITLNDRALGQTERIEFSTNGGQTWFRPNGLQDISTEGNARTVFLAAGVRFAEGENKLLARVVQIKDDSRYGNDGLGNYSPVYTTPQPLATVDTVNPGNVSFVIDGDDGISSTDNVTVVAGRSINLVGSTPDAVVRYRTGQGAWRDAPASKQLVLLGDSVDGNGKLVVQTHQIDLAGNVSETLTRTFVVDTSGVIQHALALVRASDAVAEKAAIDTARAGLSANTAVGKASFSRLGIVGVTDDNLRAVIQGIASVTDESKVDTQAGLQQVVTEAIAAAKVALDRIKNYNGQTQPPEVVPTLADFVTLGVDGVTADNLPLVLSIFKTLPDSASDTIGEVAAAVAALQAVQALADGRSNTGLLELPTSAQYAALGIAVNENEARLLGSVLDAKNPADVDTLEKIQAMADVVQRLLAVADDRGSGPRPLTAADFELLGIAGVDDSVDFGNLADVLNAIAAKSPSEVDTLSEVRAVVDGLIGDLKVIIDYATDSEFYPKPTLDNYARGGLAALVPNVTTLDAVNSAVDALAPTDVGTWRKVQAIAESYNRVLDLVGADLGLASDPAKAADYARIGMKAFETAFPDRVVDGVSTPNPLKDEATTLLNSLVTKLTTADVDRVSELKALADVPTRVMQLAAGLPVTPPLTVADLTGLGLSDVTADNLAVVLSGIAGSADTGVEANTPRKLQTLANEAKTAQNVISAYAESNDPTREPQLEDYKALGVTDVTDLAMAGAVNSALATLAVKGQHADSPDEVKAIAAAYRAVFDHANGAAADTDASNDPTAAQYGLLGVDVTANAGVADLLNDAVAGLERDDVNNASELATLAAHATAVTQAALGKLDALGADPLPGFKAAMEALGVDGLTDSTLAAVLSALVASPDDLSVAKDLAALQALADEAKSAQESIWDYADLTPPPAPEDGPSIEDYAAIGITGLTPELRLALNAVLATEAIDRSDLASPAALQAMADAYQSVMDEANGPAPDADPQDNPSAADYATLGIDRGADRGIEAGTPLDASALKLLNSVIGPLVVEDVNSPAELQDLADRVAAVMALAAGIVTDPVAAPISANDLNALGLSDVTDANLAAVRAAIAASPNDGSAVDTLNELQAVARDAIAARAKIMAYADSPTPTGAPDADTYKAIGLVDADGERLSDIAVASLNSVLARPQVDGADVSSPEQLQAMLDALTEVRAAADGQAPTDGSLSPEAALLDADTWALLGLSGLEGSDDQTEARLRAFDAVVDRLNLPADQAVDVARLQAALDAVAKIQNLANGVATAGGVPLAQQLSADDLTALGLVNGSSPIARAMSDSLDRRNFADVGHPAALQAQVDAWRAVLNEANEPATLVGQPTNADNTPDNEPAVNPTAADYRAIGVTLPGVTDVAAPDAATPDADTLALMNDVLRRKEAAQVDSVADLDALAAAVQRVMAQVARDLPSGTTDLPVSIEEAQAWAADFAALGVSGLDIGHTAEFPDDPGNVGQILAALANQANDGSTVRTVGAVQTLMDNILRDLLTIKNYADGKVDPDSGVVKVPSKATYDSVGIRNVTADNVSAINAALASEQVTGADAATRSQVQGIVNAYNLILAEANGPTADDVTPAADPTLQTYARIGVKTAALTQADGITPRSDVLALLNDGLGEQTASQVSTPAQIDALAATAAEIVRLATPAAAAGTSLTLSALKSFGMDNFNESTPARASAALNSLVDAVRKSGAPDKVNSLNELQDIVDGFRVLQDHAEGVAGAPTPAATDYAKAGAPLTDTSASRASTLSLLNDAVARVDAGKVDSVKEVGDLVSVVERLMATARGETPVPALTIEDLKDTLGLSSINANSLPALLNRIKASPDNGSEIENLSELQALATQAAVSMQKIRTYADTPLEAYLPSLTDYTNIGVAIPGPLVGDENTASQADYLNAVNSALASVVVDSADAGTPAKVQAIVDAARRVLDAADGVVNTDPEQLPSRADFEALGLSKDDLDAAGAGGLTLLQGAVDAARPVEVNSPDKIKHLLDLIKLVALEAAGQPQTSPPLTPAVLEELGVDFTGLDSASNWPAMLSAIQASPDNGSGIDSLQKLQDLVTGANDAMGIIRTYAGASDPSRVPAPEVSTYAAIGLVNTDARNPDPNQHVITPLVTAANLSAINAALATGPVGASQANTPAQVRAIVDAYQGILDEANGSAPDADTADNPTQLDYTRIGVAVPKLTTGLPTTGANAGKADANVLSLLNSVIGNLEDGAVDKPAEIDTLGALVNKVMAQAAIPNNDTSTAPKVTIAELDALGVRDVDGNTLATLETTKPGAAQAALYAIRVSADDGSDVNTLSKLNTKVAEAVDAYERILAYAETGAGEQPSLADYAALGLVIPLALQAEPMAADMLGAVLRTAAVGGEQVDSPNEVQAILDAYARVLQAADGNRDNAGAALPSQNDLIALGVNLGATANNAHPLRLLQSAIDAQPADHLSVASPAAIEALNTLAQTLLGLANKPGQTLPSADALPISKAQLQQLGLNLGSTVDNAGVAAGLAAVQAKTDLGLVDTVGELQALFNAAVTAQAKIAAYAANPDNTDPTKVPTPADFAAIGMVDTAGRPTVTDANIAAINSALATPAIAAENANSPAEIAAIVNAYNAVLAGATPTGAAPTKEQYAAIGVEDVTTNNLPLLNAALKAIGPDAAKDAAALQAAVTAADKVIAAANGPSGSITPADQLPTADDFEALGVDMGGSSAANDPDGSGAALLGAVIDKKPLSAVSTPAQIETLADVVNKVMDTAAGKLVSPALTPADLLALGIDITGKTPAQQAAILAAIATSPDDGSALESLAELAELADKAVLALAKVTRYAQSNNEADLPSVQDYLDMGVSGVTDDQPASGSTPAQPGTLAAVNAALGSGNVTGTEADSQAKVQAIADTYAKVLDLADGTRNHADNLPALPSAAEINRLGASAPIDPDTLLLLQTAIDATSRDRVDTPADINLIAESAAKMLALAGNTDTPTITLEDFIRLGVSALDEDTLPAAIEAVKALNSAAAVNTSSELDAVIEEVLKDLALIKRFAEGEVNPETGVLDVPNQGNYERAGVSGLGAEGAPTVDMLNAAVQALNRADVDTRSKLQGVFDAYQHVLDAADGTPGNAEVPVSADELRRIGVDPAKVPDAATPAGAAALGLLQGALDAQPADHTTLNTPAKIGDLAALAAKVVAAANGGSTPPTLAELEKLGVTGLTPETLAAVQAAIKANPIDGVNSLDDLQTMADTMAAIRRMTDADPSNDPATPPSAADYAALGVTGIVDAPANNGLLNDVVADKPYGSVDSPNEIKTLSDIVNKVVDLANDVQPAPVLGAADLAKIGLTGITPESLPALLAAIAAGSPADISSLDDLQAIAEAAKLAQIKIEDYAENAALAPVTDGAPGVDDFAAVGVTGVRDAATADGPANLAAINAALSTQAADGTDRIGADLAKLPSDLQALVDSYDKLLNLANGVADAMAPAAPADGKPLAQDYANIGADIGAAATDAVNLSLLNGAIDAKPVADIATPAAIDALADKVNHVLAYARGTDSTPPTVDELAALGIDLGDLDDSQSQLPAVLAALAAVPDADASSIATPAGLQALVDKAIAAQDKISAYAAAQPAPLDADKVPSAEDYAAIGAALPTVAGSTPAEVLAAVNAVLASSTVGADEVATPAQLADIGAAVAKVLAAADGTVNTTAPDALLQHDDVVALGLPAATADKLTDGSPNLGLLNQVVDRATDAQVNTPQGLGGLADKVNALMDLAALPPGTKPTAEQLASLSAADLAALGLPAGLTPAQAAAVLSAVAAGDPADIATLDKLLAVADAAVEALDWIAEYAATNADNRVHPLTVADFDALGIVGVRDTAAGSGLPATLAAVKNALAGPITRTQADSPKEVQDIVDAYARILQAADGSLGNADDAGQAGLPTQQDFDRIGADISALSTTEGLSAAQSANAVELLGTLVDAVAADRVDTLADLKTLAELARKIVENALGNDSPDYALTPADFTGLGINGVTDGPDGNLAAVIAAIAERAAEDPALTLDNLDTLAELADAVATVTNIPVLETVAADDIVNREEWQAGVVLRGTVARDSIVTLTLPGITAPIVITSVAAEIGATWTTTLSRDQLTLMGAGAAASEGLKTLTLTATRTGVTSKVVTYNITVDTLVDTPRIRLNSDTGRLTDDEVTGDKTVLVEGLEPGGVWYYSINGGTSWSGEQVTGDASTGSFTINTDGPYAASRIRVRQKDAALNMSDVTGNDVSWRIDTAKPDAPAVALSADVSAGGATAGEASRMAGLGTVTAESGSHVVLTFTNRTNPADVKVVELPFFESTGTTVAIVLSAEDQTTLGDGTIEVSAVATDLAGNASDAGLSSFVLDRVAPAAHKVADDKTATITRDTVTYTVTFGEALVGAISPANFKVVQTGTDTVTGTIDSATYAAGSDQKQVTVVVRPNADLADAVLRLQLLGTGLTDAAGNPVADADLGVTALDTAATSNGAQRVDTLAPTITGITDSVVTTPDVTAAAFNFRVTFSEALNTAPTAANFSVTNGGSIASVTAASDTPNTYVVRVIPPASNAGATLTLALIAGSLTDAVGNPMASVTDLGSLGGAQAIDTVAPTVSAYSPADGSVTELPPVGSITLTFTEPVKAGAGSIVLTPDEIDAEQGKVVQVIDITNTAAVSIVGNSVTITPPDNLAKLTHYTLTMAAGVLRDLAGNNHAGLSSSGSFVYDFTTTDSNMKLEKLTGDDVVNALENGASGGLTLTGNIVGSAAQKAAYSNASFSAVLTAEGHPDVLVTDIAYTSAGGNAGAWTGTIAANTLQDGVTYTLKATARATTTSGGITAGALSNAQADILVDTSVARPTISLKTDSVGPVLLTATGATDGVTNDAVINIIGLEPGASWQVSLNGGAYGAPGSGGTLTADTWATLDAGATTATFSLPTGITYDAGKVKFRQKDAAGNTSEAASNAIAWTVDTSIPTQATLTVPADIVDGATAAETEATAGVLTVKAGEAGLAMTVRLVNRLDATKSVDIDGFVSTGANQPILLSAAQRAQLGEGTIDVTVIATDKAGNASDVAMSSFVLDTVAPVVDTVTDGTVAGVTKDAIDFYVTFSEALRSTPTTGHFSATNGAVTSVGVVAGVANQYKVTVTPTADVASGNVALTLKGTDGTTQLFDAAGNAVAGSTDLSA</sequence>
<dbReference type="EMBL" id="SGWV01000010">
    <property type="protein sequence ID" value="RZS52894.1"/>
    <property type="molecule type" value="Genomic_DNA"/>
</dbReference>
<evidence type="ECO:0000313" key="5">
    <source>
        <dbReference type="Proteomes" id="UP000293433"/>
    </source>
</evidence>